<sequence>MSNNLPDFGDLVSDSDYSYYAALTLQLWKKFAGLRHALAQNHGIDPYELWVRSMDLINLTDLLKLYLPNSLHNSDRTPATSTTSASYNLLVAEHALERLQEKLAIEDSPNSQELWCIWNFMHENLIILSETLKLQAFGN</sequence>
<dbReference type="EMBL" id="CP053587">
    <property type="protein sequence ID" value="WNZ27127.1"/>
    <property type="molecule type" value="Genomic_DNA"/>
</dbReference>
<organism evidence="1">
    <name type="scientific">Leptolyngbya sp. NK1-12</name>
    <dbReference type="NCBI Taxonomy" id="2547451"/>
    <lineage>
        <taxon>Bacteria</taxon>
        <taxon>Bacillati</taxon>
        <taxon>Cyanobacteriota</taxon>
        <taxon>Cyanophyceae</taxon>
        <taxon>Leptolyngbyales</taxon>
        <taxon>Leptolyngbyaceae</taxon>
        <taxon>Leptolyngbya group</taxon>
        <taxon>Leptolyngbya</taxon>
    </lineage>
</organism>
<gene>
    <name evidence="1" type="ORF">HJG54_29900</name>
</gene>
<dbReference type="RefSeq" id="WP_316436752.1">
    <property type="nucleotide sequence ID" value="NZ_CP053587.1"/>
</dbReference>
<reference evidence="1" key="1">
    <citation type="submission" date="2020-05" db="EMBL/GenBank/DDBJ databases">
        <authorList>
            <person name="Zhu T."/>
            <person name="Keshari N."/>
            <person name="Lu X."/>
        </authorList>
    </citation>
    <scope>NUCLEOTIDE SEQUENCE</scope>
    <source>
        <strain evidence="1">NK1-12</strain>
    </source>
</reference>
<dbReference type="AlphaFoldDB" id="A0AA96WJK9"/>
<accession>A0AA96WJK9</accession>
<evidence type="ECO:0000313" key="1">
    <source>
        <dbReference type="EMBL" id="WNZ27127.1"/>
    </source>
</evidence>
<proteinExistence type="predicted"/>
<name>A0AA96WJK9_9CYAN</name>
<protein>
    <submittedName>
        <fullName evidence="1">Uncharacterized protein</fullName>
    </submittedName>
</protein>